<keyword evidence="2" id="KW-1185">Reference proteome</keyword>
<evidence type="ECO:0000313" key="1">
    <source>
        <dbReference type="EMBL" id="GIY19228.1"/>
    </source>
</evidence>
<dbReference type="AlphaFoldDB" id="A0AAV4RB84"/>
<organism evidence="1 2">
    <name type="scientific">Caerostris darwini</name>
    <dbReference type="NCBI Taxonomy" id="1538125"/>
    <lineage>
        <taxon>Eukaryota</taxon>
        <taxon>Metazoa</taxon>
        <taxon>Ecdysozoa</taxon>
        <taxon>Arthropoda</taxon>
        <taxon>Chelicerata</taxon>
        <taxon>Arachnida</taxon>
        <taxon>Araneae</taxon>
        <taxon>Araneomorphae</taxon>
        <taxon>Entelegynae</taxon>
        <taxon>Araneoidea</taxon>
        <taxon>Araneidae</taxon>
        <taxon>Caerostris</taxon>
    </lineage>
</organism>
<dbReference type="EMBL" id="BPLQ01006028">
    <property type="protein sequence ID" value="GIY19228.1"/>
    <property type="molecule type" value="Genomic_DNA"/>
</dbReference>
<proteinExistence type="predicted"/>
<accession>A0AAV4RB84</accession>
<reference evidence="1 2" key="1">
    <citation type="submission" date="2021-06" db="EMBL/GenBank/DDBJ databases">
        <title>Caerostris darwini draft genome.</title>
        <authorList>
            <person name="Kono N."/>
            <person name="Arakawa K."/>
        </authorList>
    </citation>
    <scope>NUCLEOTIDE SEQUENCE [LARGE SCALE GENOMIC DNA]</scope>
</reference>
<dbReference type="Proteomes" id="UP001054837">
    <property type="component" value="Unassembled WGS sequence"/>
</dbReference>
<comment type="caution">
    <text evidence="1">The sequence shown here is derived from an EMBL/GenBank/DDBJ whole genome shotgun (WGS) entry which is preliminary data.</text>
</comment>
<name>A0AAV4RB84_9ARAC</name>
<protein>
    <submittedName>
        <fullName evidence="1">Uncharacterized protein</fullName>
    </submittedName>
</protein>
<gene>
    <name evidence="1" type="ORF">CDAR_10271</name>
</gene>
<evidence type="ECO:0000313" key="2">
    <source>
        <dbReference type="Proteomes" id="UP001054837"/>
    </source>
</evidence>
<sequence length="122" mass="13934">MYLIFGEWNGNSLLADREYSRHYSSRHSPNAHMIRSVSDRLRNTGIVYQTNNLHDVDGRTHCALTSAQEDALLFCWKNLVGRVEYTCTSQGDECEYQYCAQAITGRGAIPIWLQNRSLSPSM</sequence>